<dbReference type="Pfam" id="PF04397">
    <property type="entry name" value="LytTR"/>
    <property type="match status" value="1"/>
</dbReference>
<dbReference type="InterPro" id="IPR046947">
    <property type="entry name" value="LytR-like"/>
</dbReference>
<dbReference type="PROSITE" id="PS50930">
    <property type="entry name" value="HTH_LYTTR"/>
    <property type="match status" value="1"/>
</dbReference>
<dbReference type="EMBL" id="JAGHKO010000011">
    <property type="protein sequence ID" value="MBO9203839.1"/>
    <property type="molecule type" value="Genomic_DNA"/>
</dbReference>
<dbReference type="InterPro" id="IPR007492">
    <property type="entry name" value="LytTR_DNA-bd_dom"/>
</dbReference>
<dbReference type="SMART" id="SM00448">
    <property type="entry name" value="REC"/>
    <property type="match status" value="1"/>
</dbReference>
<feature type="domain" description="HTH LytTR-type" evidence="3">
    <location>
        <begin position="144"/>
        <end position="248"/>
    </location>
</feature>
<evidence type="ECO:0000256" key="1">
    <source>
        <dbReference type="PROSITE-ProRule" id="PRU00169"/>
    </source>
</evidence>
<evidence type="ECO:0000313" key="4">
    <source>
        <dbReference type="EMBL" id="MBO9203839.1"/>
    </source>
</evidence>
<dbReference type="SUPFAM" id="SSF52172">
    <property type="entry name" value="CheY-like"/>
    <property type="match status" value="1"/>
</dbReference>
<proteinExistence type="predicted"/>
<sequence>MIKAIIIDDEVHCLDTLELLLSDFCPQVQVIERCTSAKNGLAAIERGKPDLIFLDIEMPVMNGFELLEQLTEISFFIVFTTSYDQYAIKAIRFSALDYLLKPIDSKELVAAVKKMTAQAHLPSKAQFEMLLDQLQYRNRGFSKIAIPTLEGYELLGVDQILYCEADDNYTHIHVKNKNKITACRTLKEIEEQLLEFYFFVRVHHSYMVNLNEVVKYIRGEGGYVVMNDGSTINVSRNRKELLLKKFKE</sequence>
<dbReference type="InterPro" id="IPR001789">
    <property type="entry name" value="Sig_transdc_resp-reg_receiver"/>
</dbReference>
<reference evidence="4 5" key="1">
    <citation type="submission" date="2021-03" db="EMBL/GenBank/DDBJ databases">
        <title>Assistant Professor.</title>
        <authorList>
            <person name="Huq M.A."/>
        </authorList>
    </citation>
    <scope>NUCLEOTIDE SEQUENCE [LARGE SCALE GENOMIC DNA]</scope>
    <source>
        <strain evidence="4 5">MAH-29</strain>
    </source>
</reference>
<organism evidence="4 5">
    <name type="scientific">Niastella soli</name>
    <dbReference type="NCBI Taxonomy" id="2821487"/>
    <lineage>
        <taxon>Bacteria</taxon>
        <taxon>Pseudomonadati</taxon>
        <taxon>Bacteroidota</taxon>
        <taxon>Chitinophagia</taxon>
        <taxon>Chitinophagales</taxon>
        <taxon>Chitinophagaceae</taxon>
        <taxon>Niastella</taxon>
    </lineage>
</organism>
<dbReference type="SMART" id="SM00850">
    <property type="entry name" value="LytTR"/>
    <property type="match status" value="1"/>
</dbReference>
<keyword evidence="5" id="KW-1185">Reference proteome</keyword>
<feature type="domain" description="Response regulatory" evidence="2">
    <location>
        <begin position="3"/>
        <end position="116"/>
    </location>
</feature>
<feature type="modified residue" description="4-aspartylphosphate" evidence="1">
    <location>
        <position position="55"/>
    </location>
</feature>
<keyword evidence="1" id="KW-0597">Phosphoprotein</keyword>
<gene>
    <name evidence="4" type="ORF">J7I42_26380</name>
</gene>
<dbReference type="PANTHER" id="PTHR37299:SF1">
    <property type="entry name" value="STAGE 0 SPORULATION PROTEIN A HOMOLOG"/>
    <property type="match status" value="1"/>
</dbReference>
<dbReference type="PROSITE" id="PS50110">
    <property type="entry name" value="RESPONSE_REGULATORY"/>
    <property type="match status" value="1"/>
</dbReference>
<dbReference type="PANTHER" id="PTHR37299">
    <property type="entry name" value="TRANSCRIPTIONAL REGULATOR-RELATED"/>
    <property type="match status" value="1"/>
</dbReference>
<dbReference type="Proteomes" id="UP000677244">
    <property type="component" value="Unassembled WGS sequence"/>
</dbReference>
<evidence type="ECO:0000313" key="5">
    <source>
        <dbReference type="Proteomes" id="UP000677244"/>
    </source>
</evidence>
<evidence type="ECO:0000259" key="3">
    <source>
        <dbReference type="PROSITE" id="PS50930"/>
    </source>
</evidence>
<dbReference type="Gene3D" id="3.40.50.2300">
    <property type="match status" value="1"/>
</dbReference>
<dbReference type="Pfam" id="PF00072">
    <property type="entry name" value="Response_reg"/>
    <property type="match status" value="1"/>
</dbReference>
<dbReference type="InterPro" id="IPR011006">
    <property type="entry name" value="CheY-like_superfamily"/>
</dbReference>
<accession>A0ABS3Z0Z1</accession>
<name>A0ABS3Z0Z1_9BACT</name>
<comment type="caution">
    <text evidence="4">The sequence shown here is derived from an EMBL/GenBank/DDBJ whole genome shotgun (WGS) entry which is preliminary data.</text>
</comment>
<dbReference type="RefSeq" id="WP_209141890.1">
    <property type="nucleotide sequence ID" value="NZ_JAGHKO010000011.1"/>
</dbReference>
<protein>
    <submittedName>
        <fullName evidence="4">Response regulator transcription factor</fullName>
    </submittedName>
</protein>
<dbReference type="Gene3D" id="2.40.50.1020">
    <property type="entry name" value="LytTr DNA-binding domain"/>
    <property type="match status" value="1"/>
</dbReference>
<evidence type="ECO:0000259" key="2">
    <source>
        <dbReference type="PROSITE" id="PS50110"/>
    </source>
</evidence>